<evidence type="ECO:0000313" key="2">
    <source>
        <dbReference type="Proteomes" id="UP000037237"/>
    </source>
</evidence>
<dbReference type="Proteomes" id="UP000037237">
    <property type="component" value="Unassembled WGS sequence"/>
</dbReference>
<organism evidence="1 2">
    <name type="scientific">miscellaneous Crenarchaeota group-1 archaeon SG8-32-1</name>
    <dbReference type="NCBI Taxonomy" id="1685124"/>
    <lineage>
        <taxon>Archaea</taxon>
        <taxon>Candidatus Bathyarchaeota</taxon>
        <taxon>MCG-1</taxon>
    </lineage>
</organism>
<sequence>MDDSQIRAMVSYVVKYFYTNCPENLDAMTHLIGHDERYRKEVEEITEAILDHHDELFVGCSNGKKIEDLTPKYAEQCKEIRNKMKDLVERYISDDSKPN</sequence>
<protein>
    <submittedName>
        <fullName evidence="1">Uncharacterized protein</fullName>
    </submittedName>
</protein>
<dbReference type="EMBL" id="LFWU01000013">
    <property type="protein sequence ID" value="KON34120.1"/>
    <property type="molecule type" value="Genomic_DNA"/>
</dbReference>
<gene>
    <name evidence="1" type="ORF">AC477_00760</name>
</gene>
<dbReference type="AlphaFoldDB" id="A0A0M0C0E3"/>
<comment type="caution">
    <text evidence="1">The sequence shown here is derived from an EMBL/GenBank/DDBJ whole genome shotgun (WGS) entry which is preliminary data.</text>
</comment>
<name>A0A0M0C0E3_9ARCH</name>
<proteinExistence type="predicted"/>
<reference evidence="1 2" key="1">
    <citation type="submission" date="2015-06" db="EMBL/GenBank/DDBJ databases">
        <title>New insights into the roles of widespread benthic archaea in carbon and nitrogen cycling.</title>
        <authorList>
            <person name="Lazar C.S."/>
            <person name="Baker B.J."/>
            <person name="Seitz K.W."/>
            <person name="Hyde A.S."/>
            <person name="Dick G.J."/>
            <person name="Hinrichs K.-U."/>
            <person name="Teske A.P."/>
        </authorList>
    </citation>
    <scope>NUCLEOTIDE SEQUENCE [LARGE SCALE GENOMIC DNA]</scope>
    <source>
        <strain evidence="1">SG8-32-1</strain>
    </source>
</reference>
<evidence type="ECO:0000313" key="1">
    <source>
        <dbReference type="EMBL" id="KON34120.1"/>
    </source>
</evidence>
<accession>A0A0M0C0E3</accession>